<feature type="binding site" evidence="9">
    <location>
        <position position="214"/>
    </location>
    <ligand>
        <name>1-deoxy-D-xylulose 5-phosphate</name>
        <dbReference type="ChEBI" id="CHEBI:57792"/>
    </ligand>
</feature>
<comment type="caution">
    <text evidence="9">Lacks conserved residue(s) required for the propagation of feature annotation.</text>
</comment>
<dbReference type="PANTHER" id="PTHR30525">
    <property type="entry name" value="1-DEOXY-D-XYLULOSE 5-PHOSPHATE REDUCTOISOMERASE"/>
    <property type="match status" value="1"/>
</dbReference>
<feature type="binding site" evidence="9">
    <location>
        <position position="19"/>
    </location>
    <ligand>
        <name>NADPH</name>
        <dbReference type="ChEBI" id="CHEBI:57783"/>
    </ligand>
</feature>
<evidence type="ECO:0000313" key="14">
    <source>
        <dbReference type="Proteomes" id="UP000662939"/>
    </source>
</evidence>
<dbReference type="Gene3D" id="3.40.50.720">
    <property type="entry name" value="NAD(P)-binding Rossmann-like Domain"/>
    <property type="match status" value="1"/>
</dbReference>
<feature type="binding site" evidence="9">
    <location>
        <position position="227"/>
    </location>
    <ligand>
        <name>1-deoxy-D-xylulose 5-phosphate</name>
        <dbReference type="ChEBI" id="CHEBI:57792"/>
    </ligand>
</feature>
<keyword evidence="5 9" id="KW-0560">Oxidoreductase</keyword>
<dbReference type="InterPro" id="IPR003821">
    <property type="entry name" value="DXP_reductoisomerase"/>
</dbReference>
<dbReference type="Pfam" id="PF08436">
    <property type="entry name" value="DXP_redisom_C"/>
    <property type="match status" value="1"/>
</dbReference>
<organism evidence="13 14">
    <name type="scientific">Natronoglycomyces albus</name>
    <dbReference type="NCBI Taxonomy" id="2811108"/>
    <lineage>
        <taxon>Bacteria</taxon>
        <taxon>Bacillati</taxon>
        <taxon>Actinomycetota</taxon>
        <taxon>Actinomycetes</taxon>
        <taxon>Glycomycetales</taxon>
        <taxon>Glycomycetaceae</taxon>
        <taxon>Natronoglycomyces</taxon>
    </lineage>
</organism>
<dbReference type="PANTHER" id="PTHR30525:SF0">
    <property type="entry name" value="1-DEOXY-D-XYLULOSE 5-PHOSPHATE REDUCTOISOMERASE, CHLOROPLASTIC"/>
    <property type="match status" value="1"/>
</dbReference>
<keyword evidence="3 9" id="KW-0479">Metal-binding</keyword>
<comment type="catalytic activity">
    <reaction evidence="8">
        <text>2-C-methyl-D-erythritol 4-phosphate + NADP(+) = 1-deoxy-D-xylulose 5-phosphate + NADPH + H(+)</text>
        <dbReference type="Rhea" id="RHEA:13717"/>
        <dbReference type="ChEBI" id="CHEBI:15378"/>
        <dbReference type="ChEBI" id="CHEBI:57783"/>
        <dbReference type="ChEBI" id="CHEBI:57792"/>
        <dbReference type="ChEBI" id="CHEBI:58262"/>
        <dbReference type="ChEBI" id="CHEBI:58349"/>
        <dbReference type="EC" id="1.1.1.267"/>
    </reaction>
    <physiologicalReaction direction="right-to-left" evidence="8">
        <dbReference type="Rhea" id="RHEA:13719"/>
    </physiologicalReaction>
</comment>
<dbReference type="InterPro" id="IPR013644">
    <property type="entry name" value="DXP_reductoisomerase_C"/>
</dbReference>
<evidence type="ECO:0000313" key="13">
    <source>
        <dbReference type="EMBL" id="QSB06963.1"/>
    </source>
</evidence>
<feature type="binding site" evidence="9">
    <location>
        <position position="20"/>
    </location>
    <ligand>
        <name>NADPH</name>
        <dbReference type="ChEBI" id="CHEBI:57783"/>
    </ligand>
</feature>
<dbReference type="Gene3D" id="1.10.1740.10">
    <property type="match status" value="1"/>
</dbReference>
<feature type="domain" description="1-deoxy-D-xylulose 5-phosphate reductoisomerase N-terminal" evidence="10">
    <location>
        <begin position="11"/>
        <end position="149"/>
    </location>
</feature>
<dbReference type="SUPFAM" id="SSF55347">
    <property type="entry name" value="Glyceraldehyde-3-phosphate dehydrogenase-like, C-terminal domain"/>
    <property type="match status" value="1"/>
</dbReference>
<feature type="domain" description="1-deoxy-D-xylulose 5-phosphate reductoisomerase C-terminal" evidence="11">
    <location>
        <begin position="161"/>
        <end position="244"/>
    </location>
</feature>
<feature type="binding site" evidence="9">
    <location>
        <position position="232"/>
    </location>
    <ligand>
        <name>1-deoxy-D-xylulose 5-phosphate</name>
        <dbReference type="ChEBI" id="CHEBI:57792"/>
    </ligand>
</feature>
<dbReference type="InterPro" id="IPR026877">
    <property type="entry name" value="DXPR_C"/>
</dbReference>
<reference evidence="13" key="1">
    <citation type="submission" date="2021-02" db="EMBL/GenBank/DDBJ databases">
        <title>Natronoglycomyces albus gen. nov., sp. nov, a haloalkaliphilic actinobacterium from a soda solonchak soil.</title>
        <authorList>
            <person name="Sorokin D.Y."/>
            <person name="Khijniak T.V."/>
            <person name="Zakharycheva A.P."/>
            <person name="Boueva O.V."/>
            <person name="Ariskina E.V."/>
            <person name="Hahnke R.L."/>
            <person name="Bunk B."/>
            <person name="Sproer C."/>
            <person name="Schumann P."/>
            <person name="Evtushenko L.I."/>
            <person name="Kublanov I.V."/>
        </authorList>
    </citation>
    <scope>NUCLEOTIDE SEQUENCE</scope>
    <source>
        <strain evidence="13">DSM 106290</strain>
    </source>
</reference>
<feature type="binding site" evidence="9">
    <location>
        <position position="142"/>
    </location>
    <ligand>
        <name>1-deoxy-D-xylulose 5-phosphate</name>
        <dbReference type="ChEBI" id="CHEBI:57792"/>
    </ligand>
</feature>
<feature type="binding site" evidence="9">
    <location>
        <position position="220"/>
    </location>
    <ligand>
        <name>NADPH</name>
        <dbReference type="ChEBI" id="CHEBI:57783"/>
    </ligand>
</feature>
<dbReference type="InterPro" id="IPR036291">
    <property type="entry name" value="NAD(P)-bd_dom_sf"/>
</dbReference>
<keyword evidence="6 9" id="KW-0464">Manganese</keyword>
<keyword evidence="4 9" id="KW-0521">NADP</keyword>
<dbReference type="GO" id="GO:0070402">
    <property type="term" value="F:NADPH binding"/>
    <property type="evidence" value="ECO:0007669"/>
    <property type="project" value="InterPro"/>
</dbReference>
<feature type="binding site" evidence="9">
    <location>
        <position position="166"/>
    </location>
    <ligand>
        <name>1-deoxy-D-xylulose 5-phosphate</name>
        <dbReference type="ChEBI" id="CHEBI:57792"/>
    </ligand>
</feature>
<comment type="similarity">
    <text evidence="2 9">Belongs to the DXR family.</text>
</comment>
<comment type="function">
    <text evidence="9">Catalyzes the NADPH-dependent rearrangement and reduction of 1-deoxy-D-xylulose-5-phosphate (DXP) to 2-C-methyl-D-erythritol 4-phosphate (MEP).</text>
</comment>
<evidence type="ECO:0000259" key="12">
    <source>
        <dbReference type="Pfam" id="PF13288"/>
    </source>
</evidence>
<feature type="binding site" evidence="9">
    <location>
        <position position="17"/>
    </location>
    <ligand>
        <name>NADPH</name>
        <dbReference type="ChEBI" id="CHEBI:57783"/>
    </ligand>
</feature>
<evidence type="ECO:0000256" key="7">
    <source>
        <dbReference type="ARBA" id="ARBA00023229"/>
    </source>
</evidence>
<evidence type="ECO:0000256" key="2">
    <source>
        <dbReference type="ARBA" id="ARBA00006825"/>
    </source>
</evidence>
<feature type="binding site" evidence="9">
    <location>
        <position position="167"/>
    </location>
    <ligand>
        <name>Mn(2+)</name>
        <dbReference type="ChEBI" id="CHEBI:29035"/>
    </ligand>
</feature>
<dbReference type="Proteomes" id="UP000662939">
    <property type="component" value="Chromosome"/>
</dbReference>
<dbReference type="EC" id="1.1.1.267" evidence="9"/>
<evidence type="ECO:0000259" key="11">
    <source>
        <dbReference type="Pfam" id="PF08436"/>
    </source>
</evidence>
<evidence type="ECO:0000256" key="3">
    <source>
        <dbReference type="ARBA" id="ARBA00022723"/>
    </source>
</evidence>
<evidence type="ECO:0000256" key="4">
    <source>
        <dbReference type="ARBA" id="ARBA00022857"/>
    </source>
</evidence>
<feature type="binding site" evidence="9">
    <location>
        <position position="141"/>
    </location>
    <ligand>
        <name>NADPH</name>
        <dbReference type="ChEBI" id="CHEBI:57783"/>
    </ligand>
</feature>
<gene>
    <name evidence="9" type="primary">dxr</name>
    <name evidence="13" type="ORF">JQS30_04820</name>
</gene>
<feature type="binding site" evidence="9">
    <location>
        <position position="233"/>
    </location>
    <ligand>
        <name>1-deoxy-D-xylulose 5-phosphate</name>
        <dbReference type="ChEBI" id="CHEBI:57792"/>
    </ligand>
</feature>
<feature type="binding site" evidence="9">
    <location>
        <position position="236"/>
    </location>
    <ligand>
        <name>Mn(2+)</name>
        <dbReference type="ChEBI" id="CHEBI:29035"/>
    </ligand>
</feature>
<dbReference type="PIRSF" id="PIRSF006205">
    <property type="entry name" value="Dxp_reductismrs"/>
    <property type="match status" value="1"/>
</dbReference>
<keyword evidence="7 9" id="KW-0414">Isoprene biosynthesis</keyword>
<dbReference type="FunFam" id="3.40.50.720:FF:000045">
    <property type="entry name" value="1-deoxy-D-xylulose 5-phosphate reductoisomerase"/>
    <property type="match status" value="1"/>
</dbReference>
<dbReference type="NCBIfam" id="TIGR00243">
    <property type="entry name" value="Dxr"/>
    <property type="match status" value="1"/>
</dbReference>
<dbReference type="InterPro" id="IPR036169">
    <property type="entry name" value="DXPR_C_sf"/>
</dbReference>
<keyword evidence="9" id="KW-0460">Magnesium</keyword>
<feature type="binding site" evidence="9">
    <location>
        <position position="191"/>
    </location>
    <ligand>
        <name>1-deoxy-D-xylulose 5-phosphate</name>
        <dbReference type="ChEBI" id="CHEBI:57792"/>
    </ligand>
</feature>
<feature type="binding site" evidence="9">
    <location>
        <position position="167"/>
    </location>
    <ligand>
        <name>1-deoxy-D-xylulose 5-phosphate</name>
        <dbReference type="ChEBI" id="CHEBI:57792"/>
    </ligand>
</feature>
<dbReference type="SUPFAM" id="SSF69055">
    <property type="entry name" value="1-deoxy-D-xylulose-5-phosphate reductoisomerase, C-terminal domain"/>
    <property type="match status" value="1"/>
</dbReference>
<dbReference type="GO" id="GO:0051484">
    <property type="term" value="P:isopentenyl diphosphate biosynthetic process, methylerythritol 4-phosphate pathway involved in terpenoid biosynthetic process"/>
    <property type="evidence" value="ECO:0007669"/>
    <property type="project" value="UniProtKB-ARBA"/>
</dbReference>
<feature type="binding site" evidence="9">
    <location>
        <position position="46"/>
    </location>
    <ligand>
        <name>NADPH</name>
        <dbReference type="ChEBI" id="CHEBI:57783"/>
    </ligand>
</feature>
<feature type="binding site" evidence="9">
    <location>
        <position position="18"/>
    </location>
    <ligand>
        <name>NADPH</name>
        <dbReference type="ChEBI" id="CHEBI:57783"/>
    </ligand>
</feature>
<evidence type="ECO:0000259" key="10">
    <source>
        <dbReference type="Pfam" id="PF02670"/>
    </source>
</evidence>
<dbReference type="UniPathway" id="UPA00056">
    <property type="reaction ID" value="UER00092"/>
</dbReference>
<comment type="pathway">
    <text evidence="1 9">Isoprenoid biosynthesis; isopentenyl diphosphate biosynthesis via DXP pathway; isopentenyl diphosphate from 1-deoxy-D-xylulose 5-phosphate: step 1/6.</text>
</comment>
<accession>A0A895XU10</accession>
<dbReference type="SUPFAM" id="SSF51735">
    <property type="entry name" value="NAD(P)-binding Rossmann-fold domains"/>
    <property type="match status" value="1"/>
</dbReference>
<evidence type="ECO:0000256" key="6">
    <source>
        <dbReference type="ARBA" id="ARBA00023211"/>
    </source>
</evidence>
<proteinExistence type="inferred from homology"/>
<dbReference type="AlphaFoldDB" id="A0A895XU10"/>
<evidence type="ECO:0000256" key="8">
    <source>
        <dbReference type="ARBA" id="ARBA00048543"/>
    </source>
</evidence>
<dbReference type="GO" id="GO:0030604">
    <property type="term" value="F:1-deoxy-D-xylulose-5-phosphate reductoisomerase activity"/>
    <property type="evidence" value="ECO:0007669"/>
    <property type="project" value="UniProtKB-UniRule"/>
</dbReference>
<feature type="binding site" evidence="9">
    <location>
        <position position="165"/>
    </location>
    <ligand>
        <name>Mn(2+)</name>
        <dbReference type="ChEBI" id="CHEBI:29035"/>
    </ligand>
</feature>
<evidence type="ECO:0000256" key="1">
    <source>
        <dbReference type="ARBA" id="ARBA00005094"/>
    </source>
</evidence>
<keyword evidence="14" id="KW-1185">Reference proteome</keyword>
<dbReference type="Pfam" id="PF13288">
    <property type="entry name" value="DXPR_C"/>
    <property type="match status" value="1"/>
</dbReference>
<feature type="domain" description="DXP reductoisomerase C-terminal" evidence="12">
    <location>
        <begin position="277"/>
        <end position="393"/>
    </location>
</feature>
<sequence length="403" mass="42270">MDNGGVNPRNIVLLGSTGSIGTQAIDVARRNPDTLNIVGIGAGGNNPKLLAQQAVSLDVDVVAIADSRAFEDLQLHLYAEAKRRDYAAGQFRMPKILAGPSAMAELAAWPAHSVLNGMSGSIGLAPTLAALKAGSQLILANKESLVAGGPLVRAVAQSGQIVPVDSEHSALAQCLRAGRDDQVARLVLTASGGPFRGRSRSQLGEVTLNDALAHPTWDMGPVVTINSATMVNKALEVIEAAEMFGFDYDDIDVVVHPQSIIHSMVEFVDGSTIAQASPPDMRLPIAHALAWPDRLAEAAPPVDWSKAHTWTFQPLDHEAFPAVGLAKAAGKAGGTLPAIYNAANEEAVAAFRESRLPFLGIVDTIDTVLAAAPDFGQPGTVEAILEAESWARSRAREVVSDLS</sequence>
<dbReference type="InterPro" id="IPR013512">
    <property type="entry name" value="DXP_reductoisomerase_N"/>
</dbReference>
<feature type="binding site" evidence="9">
    <location>
        <position position="236"/>
    </location>
    <ligand>
        <name>1-deoxy-D-xylulose 5-phosphate</name>
        <dbReference type="ChEBI" id="CHEBI:57792"/>
    </ligand>
</feature>
<dbReference type="Pfam" id="PF02670">
    <property type="entry name" value="DXP_reductoisom"/>
    <property type="match status" value="1"/>
</dbReference>
<comment type="cofactor">
    <cofactor evidence="9">
        <name>Mg(2+)</name>
        <dbReference type="ChEBI" id="CHEBI:18420"/>
    </cofactor>
    <cofactor evidence="9">
        <name>Mn(2+)</name>
        <dbReference type="ChEBI" id="CHEBI:29035"/>
    </cofactor>
</comment>
<protein>
    <recommendedName>
        <fullName evidence="9">1-deoxy-D-xylulose 5-phosphate reductoisomerase</fullName>
        <shortName evidence="9">DXP reductoisomerase</shortName>
        <ecNumber evidence="9">1.1.1.267</ecNumber>
    </recommendedName>
    <alternativeName>
        <fullName evidence="9">1-deoxyxylulose-5-phosphate reductoisomerase</fullName>
    </alternativeName>
    <alternativeName>
        <fullName evidence="9">2-C-methyl-D-erythritol 4-phosphate synthase</fullName>
    </alternativeName>
</protein>
<dbReference type="KEGG" id="nav:JQS30_04820"/>
<dbReference type="HAMAP" id="MF_00183">
    <property type="entry name" value="DXP_reductoisom"/>
    <property type="match status" value="1"/>
</dbReference>
<name>A0A895XU10_9ACTN</name>
<evidence type="ECO:0000256" key="5">
    <source>
        <dbReference type="ARBA" id="ARBA00023002"/>
    </source>
</evidence>
<evidence type="ECO:0000256" key="9">
    <source>
        <dbReference type="HAMAP-Rule" id="MF_00183"/>
    </source>
</evidence>
<dbReference type="EMBL" id="CP070496">
    <property type="protein sequence ID" value="QSB06963.1"/>
    <property type="molecule type" value="Genomic_DNA"/>
</dbReference>
<dbReference type="GO" id="GO:0030145">
    <property type="term" value="F:manganese ion binding"/>
    <property type="evidence" value="ECO:0007669"/>
    <property type="project" value="TreeGrafter"/>
</dbReference>
<feature type="binding site" evidence="9">
    <location>
        <position position="143"/>
    </location>
    <ligand>
        <name>NADPH</name>
        <dbReference type="ChEBI" id="CHEBI:57783"/>
    </ligand>
</feature>
<feature type="binding site" evidence="9">
    <location>
        <position position="43"/>
    </location>
    <ligand>
        <name>NADPH</name>
        <dbReference type="ChEBI" id="CHEBI:57783"/>
    </ligand>
</feature>